<dbReference type="RefSeq" id="WP_215915257.1">
    <property type="nucleotide sequence ID" value="NZ_JAHKNI010000001.1"/>
</dbReference>
<evidence type="ECO:0000313" key="2">
    <source>
        <dbReference type="EMBL" id="MBU3060382.1"/>
    </source>
</evidence>
<gene>
    <name evidence="2" type="ORF">KO481_02450</name>
</gene>
<dbReference type="Proteomes" id="UP000733379">
    <property type="component" value="Unassembled WGS sequence"/>
</dbReference>
<comment type="caution">
    <text evidence="2">The sequence shown here is derived from an EMBL/GenBank/DDBJ whole genome shotgun (WGS) entry which is preliminary data.</text>
</comment>
<keyword evidence="1" id="KW-1133">Transmembrane helix</keyword>
<name>A0ABS6AQT6_9NOCA</name>
<dbReference type="EMBL" id="JAHKNI010000001">
    <property type="protein sequence ID" value="MBU3060382.1"/>
    <property type="molecule type" value="Genomic_DNA"/>
</dbReference>
<proteinExistence type="predicted"/>
<evidence type="ECO:0000313" key="3">
    <source>
        <dbReference type="Proteomes" id="UP000733379"/>
    </source>
</evidence>
<accession>A0ABS6AQT6</accession>
<evidence type="ECO:0000256" key="1">
    <source>
        <dbReference type="SAM" id="Phobius"/>
    </source>
</evidence>
<keyword evidence="1" id="KW-0472">Membrane</keyword>
<keyword evidence="3" id="KW-1185">Reference proteome</keyword>
<keyword evidence="1" id="KW-0812">Transmembrane</keyword>
<protein>
    <recommendedName>
        <fullName evidence="4">Secreted protein</fullName>
    </recommendedName>
</protein>
<feature type="transmembrane region" description="Helical" evidence="1">
    <location>
        <begin position="6"/>
        <end position="23"/>
    </location>
</feature>
<sequence>MRWWKVVGLAGAAGVAATGVVIVRSERKRRAYTPDQVRDRLRARLDEQAGPVESDDER</sequence>
<evidence type="ECO:0008006" key="4">
    <source>
        <dbReference type="Google" id="ProtNLM"/>
    </source>
</evidence>
<reference evidence="2 3" key="1">
    <citation type="submission" date="2021-06" db="EMBL/GenBank/DDBJ databases">
        <title>Actinomycetes sequencing.</title>
        <authorList>
            <person name="Shan Q."/>
        </authorList>
    </citation>
    <scope>NUCLEOTIDE SEQUENCE [LARGE SCALE GENOMIC DNA]</scope>
    <source>
        <strain evidence="2 3">NEAU-G5</strain>
    </source>
</reference>
<organism evidence="2 3">
    <name type="scientific">Nocardia albiluteola</name>
    <dbReference type="NCBI Taxonomy" id="2842303"/>
    <lineage>
        <taxon>Bacteria</taxon>
        <taxon>Bacillati</taxon>
        <taxon>Actinomycetota</taxon>
        <taxon>Actinomycetes</taxon>
        <taxon>Mycobacteriales</taxon>
        <taxon>Nocardiaceae</taxon>
        <taxon>Nocardia</taxon>
    </lineage>
</organism>